<evidence type="ECO:0000313" key="7">
    <source>
        <dbReference type="Proteomes" id="UP000663879"/>
    </source>
</evidence>
<organism evidence="6 7">
    <name type="scientific">Brachionus calyciflorus</name>
    <dbReference type="NCBI Taxonomy" id="104777"/>
    <lineage>
        <taxon>Eukaryota</taxon>
        <taxon>Metazoa</taxon>
        <taxon>Spiralia</taxon>
        <taxon>Gnathifera</taxon>
        <taxon>Rotifera</taxon>
        <taxon>Eurotatoria</taxon>
        <taxon>Monogononta</taxon>
        <taxon>Pseudotrocha</taxon>
        <taxon>Ploima</taxon>
        <taxon>Brachionidae</taxon>
        <taxon>Brachionus</taxon>
    </lineage>
</organism>
<dbReference type="EMBL" id="CAJNOC010001418">
    <property type="protein sequence ID" value="CAF0863354.1"/>
    <property type="molecule type" value="Genomic_DNA"/>
</dbReference>
<dbReference type="SUPFAM" id="SSF53756">
    <property type="entry name" value="UDP-Glycosyltransferase/glycogen phosphorylase"/>
    <property type="match status" value="1"/>
</dbReference>
<protein>
    <recommendedName>
        <fullName evidence="5">UDP-glucuronosyltransferase</fullName>
        <ecNumber evidence="5">2.4.1.17</ecNumber>
    </recommendedName>
</protein>
<comment type="caution">
    <text evidence="6">The sequence shown here is derived from an EMBL/GenBank/DDBJ whole genome shotgun (WGS) entry which is preliminary data.</text>
</comment>
<proteinExistence type="inferred from homology"/>
<dbReference type="GO" id="GO:0016020">
    <property type="term" value="C:membrane"/>
    <property type="evidence" value="ECO:0007669"/>
    <property type="project" value="UniProtKB-SubCell"/>
</dbReference>
<comment type="subcellular location">
    <subcellularLocation>
        <location evidence="5">Membrane</location>
        <topology evidence="5">Single-pass membrane protein</topology>
    </subcellularLocation>
</comment>
<dbReference type="EC" id="2.4.1.17" evidence="5"/>
<dbReference type="CDD" id="cd03784">
    <property type="entry name" value="GT1_Gtf-like"/>
    <property type="match status" value="1"/>
</dbReference>
<dbReference type="InterPro" id="IPR002213">
    <property type="entry name" value="UDP_glucos_trans"/>
</dbReference>
<reference evidence="6" key="1">
    <citation type="submission" date="2021-02" db="EMBL/GenBank/DDBJ databases">
        <authorList>
            <person name="Nowell W R."/>
        </authorList>
    </citation>
    <scope>NUCLEOTIDE SEQUENCE</scope>
    <source>
        <strain evidence="6">Ploen Becks lab</strain>
    </source>
</reference>
<dbReference type="GO" id="GO:0015020">
    <property type="term" value="F:glucuronosyltransferase activity"/>
    <property type="evidence" value="ECO:0007669"/>
    <property type="project" value="UniProtKB-EC"/>
</dbReference>
<evidence type="ECO:0000256" key="3">
    <source>
        <dbReference type="ARBA" id="ARBA00022679"/>
    </source>
</evidence>
<keyword evidence="7" id="KW-1185">Reference proteome</keyword>
<name>A0A813WX29_9BILA</name>
<keyword evidence="2 4" id="KW-0328">Glycosyltransferase</keyword>
<evidence type="ECO:0000256" key="5">
    <source>
        <dbReference type="RuleBase" id="RU362059"/>
    </source>
</evidence>
<evidence type="ECO:0000256" key="1">
    <source>
        <dbReference type="ARBA" id="ARBA00009995"/>
    </source>
</evidence>
<dbReference type="InterPro" id="IPR035595">
    <property type="entry name" value="UDP_glycos_trans_CS"/>
</dbReference>
<accession>A0A813WX29</accession>
<dbReference type="Gene3D" id="3.40.50.2000">
    <property type="entry name" value="Glycogen Phosphorylase B"/>
    <property type="match status" value="1"/>
</dbReference>
<dbReference type="OrthoDB" id="10071132at2759"/>
<dbReference type="AlphaFoldDB" id="A0A813WX29"/>
<comment type="catalytic activity">
    <reaction evidence="5">
        <text>glucuronate acceptor + UDP-alpha-D-glucuronate = acceptor beta-D-glucuronoside + UDP + H(+)</text>
        <dbReference type="Rhea" id="RHEA:21032"/>
        <dbReference type="ChEBI" id="CHEBI:15378"/>
        <dbReference type="ChEBI" id="CHEBI:58052"/>
        <dbReference type="ChEBI" id="CHEBI:58223"/>
        <dbReference type="ChEBI" id="CHEBI:132367"/>
        <dbReference type="ChEBI" id="CHEBI:132368"/>
        <dbReference type="EC" id="2.4.1.17"/>
    </reaction>
</comment>
<comment type="similarity">
    <text evidence="1 4">Belongs to the UDP-glycosyltransferase family.</text>
</comment>
<gene>
    <name evidence="6" type="ORF">OXX778_LOCUS9552</name>
</gene>
<keyword evidence="3 4" id="KW-0808">Transferase</keyword>
<dbReference type="PANTHER" id="PTHR48043:SF145">
    <property type="entry name" value="FI06409P-RELATED"/>
    <property type="match status" value="1"/>
</dbReference>
<evidence type="ECO:0000256" key="4">
    <source>
        <dbReference type="RuleBase" id="RU003718"/>
    </source>
</evidence>
<dbReference type="Proteomes" id="UP000663879">
    <property type="component" value="Unassembled WGS sequence"/>
</dbReference>
<sequence>MEDSAKKVLIFGLSSFGHLNPIACLVSELINRNYKVINYGEERCLVKIAHDYVPFMLNEINIENPDLIIYDQYLLSVKYLQKILKKKSNTNKDLQPKKELFDASFNFVGCCLSTEARATELKDEKINILLNNFETINPNFGFIKPRIKLIYVSLGTIFYYDLSVFQRIIEGFSQLEKENFKMVIACGRVNLEKLNEMVSKGDYVIPDNILLSEFAPQIEILKRASLFITHAGMNSTSETIHFGVPVNCIPVKCDQPLCAFRFIDDLKLGVRLDPLEFTVNDIKDSMEKVLNDQTYLDRILKMTKISRQYDGVKNGANIIEKLLDKNKF</sequence>
<dbReference type="InterPro" id="IPR050271">
    <property type="entry name" value="UDP-glycosyltransferase"/>
</dbReference>
<evidence type="ECO:0000256" key="2">
    <source>
        <dbReference type="ARBA" id="ARBA00022676"/>
    </source>
</evidence>
<dbReference type="Pfam" id="PF00201">
    <property type="entry name" value="UDPGT"/>
    <property type="match status" value="1"/>
</dbReference>
<dbReference type="PANTHER" id="PTHR48043">
    <property type="entry name" value="EG:EG0003.4 PROTEIN-RELATED"/>
    <property type="match status" value="1"/>
</dbReference>
<evidence type="ECO:0000313" key="6">
    <source>
        <dbReference type="EMBL" id="CAF0863354.1"/>
    </source>
</evidence>
<dbReference type="PROSITE" id="PS00375">
    <property type="entry name" value="UDPGT"/>
    <property type="match status" value="1"/>
</dbReference>